<evidence type="ECO:0000256" key="7">
    <source>
        <dbReference type="ARBA" id="ARBA00022801"/>
    </source>
</evidence>
<evidence type="ECO:0000313" key="10">
    <source>
        <dbReference type="EMBL" id="CAE6424451.1"/>
    </source>
</evidence>
<evidence type="ECO:0000256" key="6">
    <source>
        <dbReference type="ARBA" id="ARBA00022759"/>
    </source>
</evidence>
<comment type="catalytic activity">
    <reaction evidence="1">
        <text>Endonucleolytic cleavage to 5'-phosphomonoester.</text>
        <dbReference type="EC" id="3.1.26.4"/>
    </reaction>
</comment>
<dbReference type="GO" id="GO:0004523">
    <property type="term" value="F:RNA-DNA hybrid ribonuclease activity"/>
    <property type="evidence" value="ECO:0007669"/>
    <property type="project" value="UniProtKB-EC"/>
</dbReference>
<comment type="similarity">
    <text evidence="2">Belongs to the RNase H family.</text>
</comment>
<dbReference type="GO" id="GO:0003676">
    <property type="term" value="F:nucleic acid binding"/>
    <property type="evidence" value="ECO:0007669"/>
    <property type="project" value="InterPro"/>
</dbReference>
<evidence type="ECO:0000256" key="3">
    <source>
        <dbReference type="ARBA" id="ARBA00012180"/>
    </source>
</evidence>
<dbReference type="GO" id="GO:0043137">
    <property type="term" value="P:DNA replication, removal of RNA primer"/>
    <property type="evidence" value="ECO:0007669"/>
    <property type="project" value="TreeGrafter"/>
</dbReference>
<dbReference type="AlphaFoldDB" id="A0A8H3AE19"/>
<comment type="caution">
    <text evidence="10">The sequence shown here is derived from an EMBL/GenBank/DDBJ whole genome shotgun (WGS) entry which is preliminary data.</text>
</comment>
<dbReference type="PANTHER" id="PTHR10642">
    <property type="entry name" value="RIBONUCLEASE H1"/>
    <property type="match status" value="1"/>
</dbReference>
<keyword evidence="4" id="KW-0540">Nuclease</keyword>
<dbReference type="Gene3D" id="3.30.420.10">
    <property type="entry name" value="Ribonuclease H-like superfamily/Ribonuclease H"/>
    <property type="match status" value="1"/>
</dbReference>
<dbReference type="Proteomes" id="UP000663846">
    <property type="component" value="Unassembled WGS sequence"/>
</dbReference>
<proteinExistence type="inferred from homology"/>
<dbReference type="Pfam" id="PF00075">
    <property type="entry name" value="RNase_H"/>
    <property type="match status" value="1"/>
</dbReference>
<dbReference type="EC" id="3.1.26.4" evidence="3"/>
<evidence type="ECO:0000313" key="11">
    <source>
        <dbReference type="Proteomes" id="UP000663846"/>
    </source>
</evidence>
<dbReference type="GO" id="GO:0046872">
    <property type="term" value="F:metal ion binding"/>
    <property type="evidence" value="ECO:0007669"/>
    <property type="project" value="UniProtKB-KW"/>
</dbReference>
<feature type="compositionally biased region" description="Low complexity" evidence="8">
    <location>
        <begin position="125"/>
        <end position="148"/>
    </location>
</feature>
<accession>A0A8H3AE19</accession>
<evidence type="ECO:0000256" key="4">
    <source>
        <dbReference type="ARBA" id="ARBA00022722"/>
    </source>
</evidence>
<dbReference type="EMBL" id="CAJMWS010000323">
    <property type="protein sequence ID" value="CAE6424451.1"/>
    <property type="molecule type" value="Genomic_DNA"/>
</dbReference>
<feature type="region of interest" description="Disordered" evidence="8">
    <location>
        <begin position="123"/>
        <end position="151"/>
    </location>
</feature>
<evidence type="ECO:0000256" key="1">
    <source>
        <dbReference type="ARBA" id="ARBA00000077"/>
    </source>
</evidence>
<dbReference type="CDD" id="cd09280">
    <property type="entry name" value="RNase_HI_eukaryote_like"/>
    <property type="match status" value="1"/>
</dbReference>
<protein>
    <recommendedName>
        <fullName evidence="3">ribonuclease H</fullName>
        <ecNumber evidence="3">3.1.26.4</ecNumber>
    </recommendedName>
</protein>
<dbReference type="InterPro" id="IPR002156">
    <property type="entry name" value="RNaseH_domain"/>
</dbReference>
<evidence type="ECO:0000256" key="2">
    <source>
        <dbReference type="ARBA" id="ARBA00005300"/>
    </source>
</evidence>
<evidence type="ECO:0000259" key="9">
    <source>
        <dbReference type="PROSITE" id="PS50879"/>
    </source>
</evidence>
<feature type="region of interest" description="Disordered" evidence="8">
    <location>
        <begin position="366"/>
        <end position="453"/>
    </location>
</feature>
<keyword evidence="6" id="KW-0255">Endonuclease</keyword>
<evidence type="ECO:0000256" key="8">
    <source>
        <dbReference type="SAM" id="MobiDB-lite"/>
    </source>
</evidence>
<feature type="compositionally biased region" description="Acidic residues" evidence="8">
    <location>
        <begin position="374"/>
        <end position="391"/>
    </location>
</feature>
<dbReference type="SUPFAM" id="SSF53098">
    <property type="entry name" value="Ribonuclease H-like"/>
    <property type="match status" value="1"/>
</dbReference>
<keyword evidence="5" id="KW-0479">Metal-binding</keyword>
<sequence>MSDRRNGDYPGQVFFGVHKGRKQCIEPTYQQLLANIQDYPSAVYEAFMNKVHASEFSKTGKIPSGAVPVKPGMSRTSGAPPGPIAGPSAPSKLVNVSGKAKAVSLNAAVESRPTMSFALGGAGSSGQLAAGTRGPGSKSTVSSSGVKPSGEKIATLIRGTPTPVGGNKSTSINTVRNASTSAVNTGRVEVWTDGSCLGNGKDNAVAAYAVYFGPGDSRNEAARAPGNQTNNVGEIYAVIRALEIVDESVKHLIIYTDSKYTIESLGWLPGWKKRGGMNSSNKPAKNYSMIKYMDALMTRRGDRVELVHVRGHQDNAGNNAADLMARTAANDPHVPPTRDWDLECVKVQKMPLVSVTGSPKITAVDSPLVKTEPRDDDSDYGYSDIDLDDADIEHIDPPLNRYASDDTRATSLSNDEKPAVGKKRAREEPAQEEVQDSDAEPKAARKKAKEQAIKCPSCKHTFNITLRK</sequence>
<name>A0A8H3AE19_9AGAM</name>
<dbReference type="InterPro" id="IPR036397">
    <property type="entry name" value="RNaseH_sf"/>
</dbReference>
<feature type="compositionally biased region" description="Basic and acidic residues" evidence="8">
    <location>
        <begin position="403"/>
        <end position="429"/>
    </location>
</feature>
<reference evidence="10" key="1">
    <citation type="submission" date="2021-01" db="EMBL/GenBank/DDBJ databases">
        <authorList>
            <person name="Kaushik A."/>
        </authorList>
    </citation>
    <scope>NUCLEOTIDE SEQUENCE</scope>
    <source>
        <strain evidence="10">AG1-1C</strain>
    </source>
</reference>
<gene>
    <name evidence="10" type="ORF">RDB_LOCUS93253</name>
</gene>
<evidence type="ECO:0000256" key="5">
    <source>
        <dbReference type="ARBA" id="ARBA00022723"/>
    </source>
</evidence>
<dbReference type="InterPro" id="IPR012337">
    <property type="entry name" value="RNaseH-like_sf"/>
</dbReference>
<feature type="domain" description="RNase H type-1" evidence="9">
    <location>
        <begin position="184"/>
        <end position="330"/>
    </location>
</feature>
<organism evidence="10 11">
    <name type="scientific">Rhizoctonia solani</name>
    <dbReference type="NCBI Taxonomy" id="456999"/>
    <lineage>
        <taxon>Eukaryota</taxon>
        <taxon>Fungi</taxon>
        <taxon>Dikarya</taxon>
        <taxon>Basidiomycota</taxon>
        <taxon>Agaricomycotina</taxon>
        <taxon>Agaricomycetes</taxon>
        <taxon>Cantharellales</taxon>
        <taxon>Ceratobasidiaceae</taxon>
        <taxon>Rhizoctonia</taxon>
    </lineage>
</organism>
<keyword evidence="7" id="KW-0378">Hydrolase</keyword>
<dbReference type="PROSITE" id="PS50879">
    <property type="entry name" value="RNASE_H_1"/>
    <property type="match status" value="1"/>
</dbReference>
<dbReference type="PANTHER" id="PTHR10642:SF26">
    <property type="entry name" value="RIBONUCLEASE H1"/>
    <property type="match status" value="1"/>
</dbReference>
<dbReference type="InterPro" id="IPR050092">
    <property type="entry name" value="RNase_H"/>
</dbReference>